<accession>A0ABW4HGK6</accession>
<dbReference type="PROSITE" id="PS00061">
    <property type="entry name" value="ADH_SHORT"/>
    <property type="match status" value="1"/>
</dbReference>
<dbReference type="RefSeq" id="WP_379815585.1">
    <property type="nucleotide sequence ID" value="NZ_JBHUDZ010000016.1"/>
</dbReference>
<dbReference type="InterPro" id="IPR020904">
    <property type="entry name" value="Sc_DH/Rdtase_CS"/>
</dbReference>
<dbReference type="Pfam" id="PF00106">
    <property type="entry name" value="adh_short"/>
    <property type="match status" value="1"/>
</dbReference>
<comment type="caution">
    <text evidence="4">The sequence shown here is derived from an EMBL/GenBank/DDBJ whole genome shotgun (WGS) entry which is preliminary data.</text>
</comment>
<evidence type="ECO:0000313" key="4">
    <source>
        <dbReference type="EMBL" id="MFD1604495.1"/>
    </source>
</evidence>
<evidence type="ECO:0000256" key="3">
    <source>
        <dbReference type="RuleBase" id="RU000363"/>
    </source>
</evidence>
<dbReference type="PANTHER" id="PTHR44196:SF1">
    <property type="entry name" value="DEHYDROGENASE_REDUCTASE SDR FAMILY MEMBER 7B"/>
    <property type="match status" value="1"/>
</dbReference>
<evidence type="ECO:0000256" key="1">
    <source>
        <dbReference type="ARBA" id="ARBA00006484"/>
    </source>
</evidence>
<name>A0ABW4HGK6_9FLAO</name>
<gene>
    <name evidence="4" type="ORF">ACFSC2_17295</name>
</gene>
<protein>
    <submittedName>
        <fullName evidence="4">SDR family oxidoreductase</fullName>
    </submittedName>
</protein>
<reference evidence="5" key="1">
    <citation type="journal article" date="2019" name="Int. J. Syst. Evol. Microbiol.">
        <title>The Global Catalogue of Microorganisms (GCM) 10K type strain sequencing project: providing services to taxonomists for standard genome sequencing and annotation.</title>
        <authorList>
            <consortium name="The Broad Institute Genomics Platform"/>
            <consortium name="The Broad Institute Genome Sequencing Center for Infectious Disease"/>
            <person name="Wu L."/>
            <person name="Ma J."/>
        </authorList>
    </citation>
    <scope>NUCLEOTIDE SEQUENCE [LARGE SCALE GENOMIC DNA]</scope>
    <source>
        <strain evidence="5">CCUG 70865</strain>
    </source>
</reference>
<keyword evidence="2" id="KW-0560">Oxidoreductase</keyword>
<dbReference type="Gene3D" id="3.40.50.720">
    <property type="entry name" value="NAD(P)-binding Rossmann-like Domain"/>
    <property type="match status" value="1"/>
</dbReference>
<dbReference type="InterPro" id="IPR036291">
    <property type="entry name" value="NAD(P)-bd_dom_sf"/>
</dbReference>
<dbReference type="PRINTS" id="PR00081">
    <property type="entry name" value="GDHRDH"/>
</dbReference>
<evidence type="ECO:0000256" key="2">
    <source>
        <dbReference type="ARBA" id="ARBA00023002"/>
    </source>
</evidence>
<dbReference type="PANTHER" id="PTHR44196">
    <property type="entry name" value="DEHYDROGENASE/REDUCTASE SDR FAMILY MEMBER 7B"/>
    <property type="match status" value="1"/>
</dbReference>
<proteinExistence type="inferred from homology"/>
<sequence>MNLKGKTILITGGASGIGLESAKQFLNEGAKVIITGRNQEKLDLAKKLYPQITAIQNDVSNPEDAQKLYNQIESLGGIDILYNNAGVSNPTNNLAKPNDKITDMAAYEMNINYLAIVRLNNLFLNMLQNRSESAIINTTSILSYVPSNLAPTYSATKAALRFYTASLRNHLEIAKTSVKVFELLPPLVATEMAKGIDAKTISPETLVKALIDSIHKNKYTVRVGDTKVVYFLSRFFPKTAYKLINPIKNSLKLAS</sequence>
<comment type="similarity">
    <text evidence="1 3">Belongs to the short-chain dehydrogenases/reductases (SDR) family.</text>
</comment>
<dbReference type="EMBL" id="JBHUDZ010000016">
    <property type="protein sequence ID" value="MFD1604495.1"/>
    <property type="molecule type" value="Genomic_DNA"/>
</dbReference>
<organism evidence="4 5">
    <name type="scientific">Flavobacterium artemisiae</name>
    <dbReference type="NCBI Taxonomy" id="2126556"/>
    <lineage>
        <taxon>Bacteria</taxon>
        <taxon>Pseudomonadati</taxon>
        <taxon>Bacteroidota</taxon>
        <taxon>Flavobacteriia</taxon>
        <taxon>Flavobacteriales</taxon>
        <taxon>Flavobacteriaceae</taxon>
        <taxon>Flavobacterium</taxon>
    </lineage>
</organism>
<dbReference type="InterPro" id="IPR002347">
    <property type="entry name" value="SDR_fam"/>
</dbReference>
<dbReference type="PRINTS" id="PR00080">
    <property type="entry name" value="SDRFAMILY"/>
</dbReference>
<keyword evidence="5" id="KW-1185">Reference proteome</keyword>
<evidence type="ECO:0000313" key="5">
    <source>
        <dbReference type="Proteomes" id="UP001597138"/>
    </source>
</evidence>
<dbReference type="Proteomes" id="UP001597138">
    <property type="component" value="Unassembled WGS sequence"/>
</dbReference>
<dbReference type="SUPFAM" id="SSF51735">
    <property type="entry name" value="NAD(P)-binding Rossmann-fold domains"/>
    <property type="match status" value="1"/>
</dbReference>